<protein>
    <submittedName>
        <fullName evidence="1">Uncharacterized protein</fullName>
    </submittedName>
</protein>
<dbReference type="Proteomes" id="UP000295431">
    <property type="component" value="Unassembled WGS sequence"/>
</dbReference>
<accession>A0A4R4NSQ1</accession>
<name>A0A4R4NSQ1_9ACTN</name>
<dbReference type="OrthoDB" id="9181378at2"/>
<proteinExistence type="predicted"/>
<keyword evidence="2" id="KW-1185">Reference proteome</keyword>
<comment type="caution">
    <text evidence="1">The sequence shown here is derived from an EMBL/GenBank/DDBJ whole genome shotgun (WGS) entry which is preliminary data.</text>
</comment>
<evidence type="ECO:0000313" key="1">
    <source>
        <dbReference type="EMBL" id="TDC12701.1"/>
    </source>
</evidence>
<dbReference type="AlphaFoldDB" id="A0A4R4NSQ1"/>
<sequence>MGLEALEMFSKFDLFAPGDKTKVSESTRQKKVVEAFKEGLEQSLKNPSRVHGWRAQALFEAVIIALGSVTLIKTEDAGSYYYDDTDGSVRLPDFRIVACDGENLLVEVKTVRPQAQTHSIRERDLEAQLRYAQLTGSRLLVAHYWAMVNMWTIVDANVLQRNNGRASISFESASMANEFVFLGDAMVGTIPPLTFSVLADKTKPRVAGPIKDEQRSVEFTIGGVELISGQNVLVDELEQRIAWFLMLYGNWEVEQILRIEEEGGNRIDRIDTVTTPPSPDRDAAAQISEQGFALVGYLSSMYSSLWNAATLTDEGDVRRLRQEPDPGVLAELIPPDYWERESSLLPIWLLQIGPSFGPSVSKEIKLRRPWDPNSGRRS</sequence>
<dbReference type="EMBL" id="SMJW01000119">
    <property type="protein sequence ID" value="TDC12701.1"/>
    <property type="molecule type" value="Genomic_DNA"/>
</dbReference>
<evidence type="ECO:0000313" key="2">
    <source>
        <dbReference type="Proteomes" id="UP000295431"/>
    </source>
</evidence>
<reference evidence="1 2" key="1">
    <citation type="submission" date="2019-03" db="EMBL/GenBank/DDBJ databases">
        <title>Draft genome sequences of novel Actinobacteria.</title>
        <authorList>
            <person name="Sahin N."/>
            <person name="Ay H."/>
            <person name="Saygin H."/>
        </authorList>
    </citation>
    <scope>NUCLEOTIDE SEQUENCE [LARGE SCALE GENOMIC DNA]</scope>
    <source>
        <strain evidence="1 2">DSM 45347</strain>
    </source>
</reference>
<dbReference type="RefSeq" id="WP_131942093.1">
    <property type="nucleotide sequence ID" value="NZ_BAAAMX010000041.1"/>
</dbReference>
<gene>
    <name evidence="1" type="ORF">E1284_22495</name>
</gene>
<organism evidence="1 2">
    <name type="scientific">Actinomadura bangladeshensis</name>
    <dbReference type="NCBI Taxonomy" id="453573"/>
    <lineage>
        <taxon>Bacteria</taxon>
        <taxon>Bacillati</taxon>
        <taxon>Actinomycetota</taxon>
        <taxon>Actinomycetes</taxon>
        <taxon>Streptosporangiales</taxon>
        <taxon>Thermomonosporaceae</taxon>
        <taxon>Actinomadura</taxon>
    </lineage>
</organism>